<organism evidence="1">
    <name type="scientific">marine metagenome</name>
    <dbReference type="NCBI Taxonomy" id="408172"/>
    <lineage>
        <taxon>unclassified sequences</taxon>
        <taxon>metagenomes</taxon>
        <taxon>ecological metagenomes</taxon>
    </lineage>
</organism>
<accession>A0A383C5R1</accession>
<evidence type="ECO:0000313" key="1">
    <source>
        <dbReference type="EMBL" id="SVE27350.1"/>
    </source>
</evidence>
<gene>
    <name evidence="1" type="ORF">METZ01_LOCUS480204</name>
</gene>
<dbReference type="EMBL" id="UINC01205947">
    <property type="protein sequence ID" value="SVE27350.1"/>
    <property type="molecule type" value="Genomic_DNA"/>
</dbReference>
<name>A0A383C5R1_9ZZZZ</name>
<protein>
    <submittedName>
        <fullName evidence="1">Uncharacterized protein</fullName>
    </submittedName>
</protein>
<reference evidence="1" key="1">
    <citation type="submission" date="2018-05" db="EMBL/GenBank/DDBJ databases">
        <authorList>
            <person name="Lanie J.A."/>
            <person name="Ng W.-L."/>
            <person name="Kazmierczak K.M."/>
            <person name="Andrzejewski T.M."/>
            <person name="Davidsen T.M."/>
            <person name="Wayne K.J."/>
            <person name="Tettelin H."/>
            <person name="Glass J.I."/>
            <person name="Rusch D."/>
            <person name="Podicherti R."/>
            <person name="Tsui H.-C.T."/>
            <person name="Winkler M.E."/>
        </authorList>
    </citation>
    <scope>NUCLEOTIDE SEQUENCE</scope>
</reference>
<proteinExistence type="predicted"/>
<feature type="non-terminal residue" evidence="1">
    <location>
        <position position="32"/>
    </location>
</feature>
<dbReference type="AlphaFoldDB" id="A0A383C5R1"/>
<sequence>MSNISIPDSTHTYQSLREKKLEKIIDNDGFGK</sequence>